<keyword evidence="4" id="KW-0547">Nucleotide-binding</keyword>
<dbReference type="CDD" id="cd01989">
    <property type="entry name" value="USP_STK_Ubox_N"/>
    <property type="match status" value="1"/>
</dbReference>
<evidence type="ECO:0000256" key="7">
    <source>
        <dbReference type="ARBA" id="ARBA00022840"/>
    </source>
</evidence>
<feature type="region of interest" description="Disordered" evidence="10">
    <location>
        <begin position="173"/>
        <end position="255"/>
    </location>
</feature>
<evidence type="ECO:0000256" key="8">
    <source>
        <dbReference type="ARBA" id="ARBA00047899"/>
    </source>
</evidence>
<name>A0AAD4W8I0_PRUDU</name>
<evidence type="ECO:0000256" key="3">
    <source>
        <dbReference type="ARBA" id="ARBA00022679"/>
    </source>
</evidence>
<keyword evidence="7" id="KW-0067">ATP-binding</keyword>
<dbReference type="FunFam" id="3.30.200.20:FF:000162">
    <property type="entry name" value="Adenine nucleotide alpha hydrolase-like domain kinase"/>
    <property type="match status" value="1"/>
</dbReference>
<dbReference type="InterPro" id="IPR000719">
    <property type="entry name" value="Prot_kinase_dom"/>
</dbReference>
<organism evidence="12 13">
    <name type="scientific">Prunus dulcis</name>
    <name type="common">Almond</name>
    <name type="synonym">Amygdalus dulcis</name>
    <dbReference type="NCBI Taxonomy" id="3755"/>
    <lineage>
        <taxon>Eukaryota</taxon>
        <taxon>Viridiplantae</taxon>
        <taxon>Streptophyta</taxon>
        <taxon>Embryophyta</taxon>
        <taxon>Tracheophyta</taxon>
        <taxon>Spermatophyta</taxon>
        <taxon>Magnoliopsida</taxon>
        <taxon>eudicotyledons</taxon>
        <taxon>Gunneridae</taxon>
        <taxon>Pentapetalae</taxon>
        <taxon>rosids</taxon>
        <taxon>fabids</taxon>
        <taxon>Rosales</taxon>
        <taxon>Rosaceae</taxon>
        <taxon>Amygdaloideae</taxon>
        <taxon>Amygdaleae</taxon>
        <taxon>Prunus</taxon>
    </lineage>
</organism>
<evidence type="ECO:0000256" key="5">
    <source>
        <dbReference type="ARBA" id="ARBA00022777"/>
    </source>
</evidence>
<evidence type="ECO:0000313" key="12">
    <source>
        <dbReference type="EMBL" id="KAI5337457.1"/>
    </source>
</evidence>
<dbReference type="Gene3D" id="3.40.50.620">
    <property type="entry name" value="HUPs"/>
    <property type="match status" value="1"/>
</dbReference>
<feature type="domain" description="Protein kinase" evidence="11">
    <location>
        <begin position="480"/>
        <end position="747"/>
    </location>
</feature>
<feature type="region of interest" description="Disordered" evidence="10">
    <location>
        <begin position="50"/>
        <end position="73"/>
    </location>
</feature>
<dbReference type="InterPro" id="IPR014729">
    <property type="entry name" value="Rossmann-like_a/b/a_fold"/>
</dbReference>
<dbReference type="PROSITE" id="PS50011">
    <property type="entry name" value="PROTEIN_KINASE_DOM"/>
    <property type="match status" value="1"/>
</dbReference>
<dbReference type="AlphaFoldDB" id="A0AAD4W8I0"/>
<evidence type="ECO:0000256" key="10">
    <source>
        <dbReference type="SAM" id="MobiDB-lite"/>
    </source>
</evidence>
<evidence type="ECO:0000256" key="2">
    <source>
        <dbReference type="ARBA" id="ARBA00022527"/>
    </source>
</evidence>
<dbReference type="PROSITE" id="PS00108">
    <property type="entry name" value="PROTEIN_KINASE_ST"/>
    <property type="match status" value="1"/>
</dbReference>
<dbReference type="InterPro" id="IPR051348">
    <property type="entry name" value="U-box_ubiquitin_ligases"/>
</dbReference>
<dbReference type="SMART" id="SM00220">
    <property type="entry name" value="S_TKc"/>
    <property type="match status" value="1"/>
</dbReference>
<dbReference type="GO" id="GO:0061630">
    <property type="term" value="F:ubiquitin protein ligase activity"/>
    <property type="evidence" value="ECO:0007669"/>
    <property type="project" value="UniProtKB-EC"/>
</dbReference>
<dbReference type="FunFam" id="1.10.510.10:FF:001023">
    <property type="entry name" value="Os07g0541700 protein"/>
    <property type="match status" value="1"/>
</dbReference>
<comment type="catalytic activity">
    <reaction evidence="9">
        <text>L-seryl-[protein] + ATP = O-phospho-L-seryl-[protein] + ADP + H(+)</text>
        <dbReference type="Rhea" id="RHEA:17989"/>
        <dbReference type="Rhea" id="RHEA-COMP:9863"/>
        <dbReference type="Rhea" id="RHEA-COMP:11604"/>
        <dbReference type="ChEBI" id="CHEBI:15378"/>
        <dbReference type="ChEBI" id="CHEBI:29999"/>
        <dbReference type="ChEBI" id="CHEBI:30616"/>
        <dbReference type="ChEBI" id="CHEBI:83421"/>
        <dbReference type="ChEBI" id="CHEBI:456216"/>
        <dbReference type="EC" id="2.7.11.1"/>
    </reaction>
</comment>
<comment type="caution">
    <text evidence="12">The sequence shown here is derived from an EMBL/GenBank/DDBJ whole genome shotgun (WGS) entry which is preliminary data.</text>
</comment>
<feature type="compositionally biased region" description="Low complexity" evidence="10">
    <location>
        <begin position="324"/>
        <end position="344"/>
    </location>
</feature>
<dbReference type="PANTHER" id="PTHR45647">
    <property type="entry name" value="OS02G0152300 PROTEIN"/>
    <property type="match status" value="1"/>
</dbReference>
<keyword evidence="5" id="KW-0418">Kinase</keyword>
<dbReference type="GO" id="GO:0005524">
    <property type="term" value="F:ATP binding"/>
    <property type="evidence" value="ECO:0007669"/>
    <property type="project" value="UniProtKB-KW"/>
</dbReference>
<feature type="compositionally biased region" description="Basic residues" evidence="10">
    <location>
        <begin position="53"/>
        <end position="62"/>
    </location>
</feature>
<dbReference type="InterPro" id="IPR006016">
    <property type="entry name" value="UspA"/>
</dbReference>
<dbReference type="Pfam" id="PF07714">
    <property type="entry name" value="PK_Tyr_Ser-Thr"/>
    <property type="match status" value="1"/>
</dbReference>
<sequence length="812" mass="90638">MGLRGKPGKKEESVAVAVDKDKGSQHAIKWTVDNLLSRGQNVTLLHVKETASHHHNHHHHTGHGTEEAGKVHQSQADAQAKELFLPFRGYCTKKAIKCHEIIIEDTDVSKALVNYVTTNLIEILVLGTPSKNGLFRFMTTDVPTIVSKKAPDFCTVYVIGRGKISIVRSATGSVPERVSPPPQEIEHHSSKASESYPQMRMSNHKPRAPERTQFSARRHPNENEIMSPFSRGNSALNKSYELPPDSDISYVSSGTPGRDHMFPSFYDSMSSGMTSRFSINSDLDSRSSTSTASYSGTKFMDMSSLQHDFSSPLRNLSSPHHDFSSPQHDFSSSSFESGNSWSSSQNADDVDAEMRRLRLELKHTRDMYNTACKEGVTEKHKAKEVNRWKLEEELRLEEARTVEEAALSLVGKEKAKCRAAMEAAEAAQRIAELETQKRRNVELKALKEAEHRKTALESNAYDLRYRKYTIEEIETATNDFSAGYKIGEGGYGPVYRGELDHTPVAIKVLRPDAAHGEEQFKKEVEVLSCIRHPNMVLLLGACPEFGCLVYEYMANGSLEDCLFRRGNTPVIPWQLRFRIAAEIATGLLFLHQTKPEPLVHRDLKPGNILLDHNYVSKISDVGLARLVPASVANSVTQYHMTSTAGTFCYIDPEYQQTGLLGVKSDVYSLGVLLLQIITARPPMGLTHLVEEAIDTGAFAEVLDPAVSDWPIEEALKFAKLSLQCAEMRRKDRPNLGKVLLPELNRFREFGQDSMNRLMFGGSQVFSEKRGAISTRQDVISDTNLTHSGYDSSRSQSSASSYAGRRMLFPDLE</sequence>
<comment type="catalytic activity">
    <reaction evidence="8">
        <text>L-threonyl-[protein] + ATP = O-phospho-L-threonyl-[protein] + ADP + H(+)</text>
        <dbReference type="Rhea" id="RHEA:46608"/>
        <dbReference type="Rhea" id="RHEA-COMP:11060"/>
        <dbReference type="Rhea" id="RHEA-COMP:11605"/>
        <dbReference type="ChEBI" id="CHEBI:15378"/>
        <dbReference type="ChEBI" id="CHEBI:30013"/>
        <dbReference type="ChEBI" id="CHEBI:30616"/>
        <dbReference type="ChEBI" id="CHEBI:61977"/>
        <dbReference type="ChEBI" id="CHEBI:456216"/>
        <dbReference type="EC" id="2.7.11.1"/>
    </reaction>
</comment>
<feature type="region of interest" description="Disordered" evidence="10">
    <location>
        <begin position="310"/>
        <end position="348"/>
    </location>
</feature>
<keyword evidence="3" id="KW-0808">Transferase</keyword>
<dbReference type="Gene3D" id="3.30.200.20">
    <property type="entry name" value="Phosphorylase Kinase, domain 1"/>
    <property type="match status" value="1"/>
</dbReference>
<evidence type="ECO:0000256" key="9">
    <source>
        <dbReference type="ARBA" id="ARBA00048679"/>
    </source>
</evidence>
<evidence type="ECO:0000313" key="13">
    <source>
        <dbReference type="Proteomes" id="UP001054821"/>
    </source>
</evidence>
<dbReference type="PANTHER" id="PTHR45647:SF146">
    <property type="entry name" value="U-BOX DOMAIN-CONTAINING PROTEIN 35-LIKE"/>
    <property type="match status" value="1"/>
</dbReference>
<dbReference type="Proteomes" id="UP001054821">
    <property type="component" value="Chromosome 3"/>
</dbReference>
<proteinExistence type="predicted"/>
<dbReference type="EMBL" id="JAJFAZ020000003">
    <property type="protein sequence ID" value="KAI5337457.1"/>
    <property type="molecule type" value="Genomic_DNA"/>
</dbReference>
<keyword evidence="2" id="KW-0723">Serine/threonine-protein kinase</keyword>
<keyword evidence="13" id="KW-1185">Reference proteome</keyword>
<gene>
    <name evidence="12" type="ORF">L3X38_016728</name>
</gene>
<dbReference type="InterPro" id="IPR008271">
    <property type="entry name" value="Ser/Thr_kinase_AS"/>
</dbReference>
<evidence type="ECO:0000256" key="1">
    <source>
        <dbReference type="ARBA" id="ARBA00000900"/>
    </source>
</evidence>
<dbReference type="InterPro" id="IPR001245">
    <property type="entry name" value="Ser-Thr/Tyr_kinase_cat_dom"/>
</dbReference>
<dbReference type="GO" id="GO:0004674">
    <property type="term" value="F:protein serine/threonine kinase activity"/>
    <property type="evidence" value="ECO:0007669"/>
    <property type="project" value="UniProtKB-KW"/>
</dbReference>
<dbReference type="Pfam" id="PF00582">
    <property type="entry name" value="Usp"/>
    <property type="match status" value="1"/>
</dbReference>
<dbReference type="SUPFAM" id="SSF56112">
    <property type="entry name" value="Protein kinase-like (PK-like)"/>
    <property type="match status" value="1"/>
</dbReference>
<evidence type="ECO:0000256" key="4">
    <source>
        <dbReference type="ARBA" id="ARBA00022741"/>
    </source>
</evidence>
<protein>
    <recommendedName>
        <fullName evidence="11">Protein kinase domain-containing protein</fullName>
    </recommendedName>
</protein>
<dbReference type="InterPro" id="IPR011009">
    <property type="entry name" value="Kinase-like_dom_sf"/>
</dbReference>
<reference evidence="12 13" key="1">
    <citation type="journal article" date="2022" name="G3 (Bethesda)">
        <title>Whole-genome sequence and methylome profiling of the almond [Prunus dulcis (Mill.) D.A. Webb] cultivar 'Nonpareil'.</title>
        <authorList>
            <person name="D'Amico-Willman K.M."/>
            <person name="Ouma W.Z."/>
            <person name="Meulia T."/>
            <person name="Sideli G.M."/>
            <person name="Gradziel T.M."/>
            <person name="Fresnedo-Ramirez J."/>
        </authorList>
    </citation>
    <scope>NUCLEOTIDE SEQUENCE [LARGE SCALE GENOMIC DNA]</scope>
    <source>
        <strain evidence="12">Clone GOH B32 T37-40</strain>
    </source>
</reference>
<dbReference type="SUPFAM" id="SSF52402">
    <property type="entry name" value="Adenine nucleotide alpha hydrolases-like"/>
    <property type="match status" value="1"/>
</dbReference>
<comment type="catalytic activity">
    <reaction evidence="1">
        <text>S-ubiquitinyl-[E2 ubiquitin-conjugating enzyme]-L-cysteine + [acceptor protein]-L-lysine = [E2 ubiquitin-conjugating enzyme]-L-cysteine + N(6)-ubiquitinyl-[acceptor protein]-L-lysine.</text>
        <dbReference type="EC" id="2.3.2.27"/>
    </reaction>
</comment>
<keyword evidence="6" id="KW-0833">Ubl conjugation pathway</keyword>
<dbReference type="Gene3D" id="1.10.510.10">
    <property type="entry name" value="Transferase(Phosphotransferase) domain 1"/>
    <property type="match status" value="1"/>
</dbReference>
<evidence type="ECO:0000256" key="6">
    <source>
        <dbReference type="ARBA" id="ARBA00022786"/>
    </source>
</evidence>
<accession>A0AAD4W8I0</accession>
<evidence type="ECO:0000259" key="11">
    <source>
        <dbReference type="PROSITE" id="PS50011"/>
    </source>
</evidence>